<evidence type="ECO:0000313" key="1">
    <source>
        <dbReference type="EMBL" id="AGB03840.1"/>
    </source>
</evidence>
<dbReference type="OrthoDB" id="117854at2157"/>
<reference evidence="2" key="1">
    <citation type="submission" date="2011-12" db="EMBL/GenBank/DDBJ databases">
        <title>Complete sequence of Methanoregula formicicum SMSP.</title>
        <authorList>
            <person name="Lucas S."/>
            <person name="Han J."/>
            <person name="Lapidus A."/>
            <person name="Cheng J.-F."/>
            <person name="Goodwin L."/>
            <person name="Pitluck S."/>
            <person name="Peters L."/>
            <person name="Ovchinnikova G."/>
            <person name="Teshima H."/>
            <person name="Detter J.C."/>
            <person name="Han C."/>
            <person name="Tapia R."/>
            <person name="Land M."/>
            <person name="Hauser L."/>
            <person name="Kyrpides N."/>
            <person name="Ivanova N."/>
            <person name="Pagani I."/>
            <person name="Imachi H."/>
            <person name="Tamaki H."/>
            <person name="Sekiguchi Y."/>
            <person name="Kamagata Y."/>
            <person name="Cadillo-Quiroz H."/>
            <person name="Zinder S."/>
            <person name="Liu W.-T."/>
            <person name="Woyke T."/>
        </authorList>
    </citation>
    <scope>NUCLEOTIDE SEQUENCE [LARGE SCALE GENOMIC DNA]</scope>
    <source>
        <strain evidence="2">DSM 22288 / NBRC 105244 / SMSP</strain>
    </source>
</reference>
<gene>
    <name evidence="1" type="ordered locus">Metfor_2857</name>
</gene>
<dbReference type="AlphaFoldDB" id="L0HII5"/>
<dbReference type="Proteomes" id="UP000010824">
    <property type="component" value="Chromosome"/>
</dbReference>
<dbReference type="eggNOG" id="arCOG03445">
    <property type="taxonomic scope" value="Archaea"/>
</dbReference>
<dbReference type="InParanoid" id="L0HII5"/>
<dbReference type="SUPFAM" id="SSF159713">
    <property type="entry name" value="Dhaf3308-like"/>
    <property type="match status" value="1"/>
</dbReference>
<protein>
    <submittedName>
        <fullName evidence="1">Uncharacterized protein</fullName>
    </submittedName>
</protein>
<proteinExistence type="predicted"/>
<dbReference type="KEGG" id="mfo:Metfor_2857"/>
<sequence>MMDIVVDAVKRIQDLSEHGGCADAGVVLDVNPNAKICQFEQGAPMSATFGGRSAVFTTFDPIRAPTKIAFMFGAPLDSVAVRGAAVAIINVILGFLCMSRVLHPCRESSHAACHDEIRRELAGKSLYCIGAMGKSGPSAFGHVTQNLSDADVIIINGEGLVAQDTGDLIEANRQRCRVICIGPSTAGIARLYELEHWCPYGRNCQD</sequence>
<organism evidence="1 2">
    <name type="scientific">Methanoregula formicica (strain DSM 22288 / NBRC 105244 / SMSP)</name>
    <dbReference type="NCBI Taxonomy" id="593750"/>
    <lineage>
        <taxon>Archaea</taxon>
        <taxon>Methanobacteriati</taxon>
        <taxon>Methanobacteriota</taxon>
        <taxon>Stenosarchaea group</taxon>
        <taxon>Methanomicrobia</taxon>
        <taxon>Methanomicrobiales</taxon>
        <taxon>Methanoregulaceae</taxon>
        <taxon>Methanoregula</taxon>
    </lineage>
</organism>
<dbReference type="EMBL" id="CP003167">
    <property type="protein sequence ID" value="AGB03840.1"/>
    <property type="molecule type" value="Genomic_DNA"/>
</dbReference>
<keyword evidence="2" id="KW-1185">Reference proteome</keyword>
<name>L0HII5_METFS</name>
<accession>L0HII5</accession>
<evidence type="ECO:0000313" key="2">
    <source>
        <dbReference type="Proteomes" id="UP000010824"/>
    </source>
</evidence>
<dbReference type="HOGENOM" id="CLU_1357904_0_0_2"/>
<dbReference type="GeneID" id="14308640"/>
<reference evidence="1 2" key="2">
    <citation type="journal article" date="2014" name="Genome Announc.">
        <title>Complete Genome Sequence of Methanoregula formicica SMSPT, a Mesophilic Hydrogenotrophic Methanogen Isolated from a Methanogenic Upflow Anaerobic Sludge Blanket Reactor.</title>
        <authorList>
            <person name="Yamamoto K."/>
            <person name="Tamaki H."/>
            <person name="Cadillo-Quiroz H."/>
            <person name="Imachi H."/>
            <person name="Kyrpides N."/>
            <person name="Woyke T."/>
            <person name="Goodwin L."/>
            <person name="Zinder S.H."/>
            <person name="Kamagata Y."/>
            <person name="Liu W.T."/>
        </authorList>
    </citation>
    <scope>NUCLEOTIDE SEQUENCE [LARGE SCALE GENOMIC DNA]</scope>
    <source>
        <strain evidence="2">DSM 22288 / NBRC 105244 / SMSP</strain>
    </source>
</reference>
<dbReference type="RefSeq" id="WP_015286802.1">
    <property type="nucleotide sequence ID" value="NC_019943.1"/>
</dbReference>
<dbReference type="STRING" id="593750.Metfor_2857"/>